<dbReference type="PANTHER" id="PTHR11610:SF177">
    <property type="entry name" value="IP13478P-RELATED"/>
    <property type="match status" value="1"/>
</dbReference>
<feature type="domain" description="Lipase" evidence="6">
    <location>
        <begin position="32"/>
        <end position="307"/>
    </location>
</feature>
<organism evidence="7 8">
    <name type="scientific">Drosophila lebanonensis</name>
    <name type="common">Fruit fly</name>
    <name type="synonym">Scaptodrosophila lebanonensis</name>
    <dbReference type="NCBI Taxonomy" id="7225"/>
    <lineage>
        <taxon>Eukaryota</taxon>
        <taxon>Metazoa</taxon>
        <taxon>Ecdysozoa</taxon>
        <taxon>Arthropoda</taxon>
        <taxon>Hexapoda</taxon>
        <taxon>Insecta</taxon>
        <taxon>Pterygota</taxon>
        <taxon>Neoptera</taxon>
        <taxon>Endopterygota</taxon>
        <taxon>Diptera</taxon>
        <taxon>Brachycera</taxon>
        <taxon>Muscomorpha</taxon>
        <taxon>Ephydroidea</taxon>
        <taxon>Drosophilidae</taxon>
        <taxon>Scaptodrosophila</taxon>
    </lineage>
</organism>
<keyword evidence="7" id="KW-1185">Reference proteome</keyword>
<dbReference type="Proteomes" id="UP000504634">
    <property type="component" value="Unplaced"/>
</dbReference>
<feature type="signal peptide" evidence="5">
    <location>
        <begin position="1"/>
        <end position="17"/>
    </location>
</feature>
<keyword evidence="5" id="KW-0732">Signal</keyword>
<evidence type="ECO:0000313" key="8">
    <source>
        <dbReference type="RefSeq" id="XP_030384292.1"/>
    </source>
</evidence>
<accession>A0A6J2UAU9</accession>
<dbReference type="CDD" id="cd00707">
    <property type="entry name" value="Pancreat_lipase_like"/>
    <property type="match status" value="1"/>
</dbReference>
<reference evidence="8" key="1">
    <citation type="submission" date="2025-08" db="UniProtKB">
        <authorList>
            <consortium name="RefSeq"/>
        </authorList>
    </citation>
    <scope>IDENTIFICATION</scope>
    <source>
        <strain evidence="8">11010-0011.00</strain>
        <tissue evidence="8">Whole body</tissue>
    </source>
</reference>
<dbReference type="InterPro" id="IPR033906">
    <property type="entry name" value="Lipase_N"/>
</dbReference>
<protein>
    <submittedName>
        <fullName evidence="8">Pancreatic triacylglycerol lipase-like</fullName>
    </submittedName>
</protein>
<comment type="subcellular location">
    <subcellularLocation>
        <location evidence="1">Secreted</location>
    </subcellularLocation>
</comment>
<dbReference type="RefSeq" id="XP_030384292.1">
    <property type="nucleotide sequence ID" value="XM_030528432.1"/>
</dbReference>
<keyword evidence="3" id="KW-0964">Secreted</keyword>
<feature type="chain" id="PRO_5026753301" evidence="5">
    <location>
        <begin position="18"/>
        <end position="314"/>
    </location>
</feature>
<dbReference type="GeneID" id="115631625"/>
<dbReference type="OrthoDB" id="8183961at2759"/>
<dbReference type="GO" id="GO:0005615">
    <property type="term" value="C:extracellular space"/>
    <property type="evidence" value="ECO:0007669"/>
    <property type="project" value="TreeGrafter"/>
</dbReference>
<sequence>MRATVFLIIAYCVYAEAQIGPCIVDTGDCPSENVEFWLYSNETRDSPVLLDPLDLNPSDFEPPRPIEILIHGYTGHRDFAPNSNVRPALLDHENVYVISVDYGPLVREPCYPQAVENVPLVSKCLAQLINNLLDRGISQSDQLHIIGFSLGGQVAGQTANYVTEKLHHITGLDPAKPGFITKPDTERLDASDAKLVDGIHTDVLAFGMLGSLGHVDFYPNNGALQPGCIEDTIAAANFSNCNHNRAPIYYAESIYSEKGFWGRQCIDGIGSLLDPCSEDTPEALMGYHVSRDARGDYYLRTASDSPYALGRDGE</sequence>
<dbReference type="FunFam" id="3.40.50.1820:FF:000076">
    <property type="entry name" value="phospholipase A1"/>
    <property type="match status" value="1"/>
</dbReference>
<evidence type="ECO:0000256" key="4">
    <source>
        <dbReference type="RuleBase" id="RU004262"/>
    </source>
</evidence>
<dbReference type="InterPro" id="IPR000734">
    <property type="entry name" value="TAG_lipase"/>
</dbReference>
<dbReference type="PRINTS" id="PR00821">
    <property type="entry name" value="TAGLIPASE"/>
</dbReference>
<evidence type="ECO:0000256" key="3">
    <source>
        <dbReference type="ARBA" id="ARBA00022525"/>
    </source>
</evidence>
<evidence type="ECO:0000256" key="1">
    <source>
        <dbReference type="ARBA" id="ARBA00004613"/>
    </source>
</evidence>
<comment type="similarity">
    <text evidence="2 4">Belongs to the AB hydrolase superfamily. Lipase family.</text>
</comment>
<gene>
    <name evidence="8" type="primary">LOC115631625</name>
</gene>
<evidence type="ECO:0000256" key="2">
    <source>
        <dbReference type="ARBA" id="ARBA00010701"/>
    </source>
</evidence>
<dbReference type="GO" id="GO:0016298">
    <property type="term" value="F:lipase activity"/>
    <property type="evidence" value="ECO:0007669"/>
    <property type="project" value="InterPro"/>
</dbReference>
<dbReference type="InterPro" id="IPR029058">
    <property type="entry name" value="AB_hydrolase_fold"/>
</dbReference>
<dbReference type="Gene3D" id="3.40.50.1820">
    <property type="entry name" value="alpha/beta hydrolase"/>
    <property type="match status" value="1"/>
</dbReference>
<dbReference type="SUPFAM" id="SSF53474">
    <property type="entry name" value="alpha/beta-Hydrolases"/>
    <property type="match status" value="1"/>
</dbReference>
<dbReference type="GO" id="GO:0016042">
    <property type="term" value="P:lipid catabolic process"/>
    <property type="evidence" value="ECO:0007669"/>
    <property type="project" value="TreeGrafter"/>
</dbReference>
<name>A0A6J2UAU9_DROLE</name>
<dbReference type="InterPro" id="IPR013818">
    <property type="entry name" value="Lipase"/>
</dbReference>
<dbReference type="Pfam" id="PF00151">
    <property type="entry name" value="Lipase"/>
    <property type="match status" value="1"/>
</dbReference>
<evidence type="ECO:0000313" key="7">
    <source>
        <dbReference type="Proteomes" id="UP000504634"/>
    </source>
</evidence>
<dbReference type="AlphaFoldDB" id="A0A6J2UAU9"/>
<dbReference type="GO" id="GO:0017171">
    <property type="term" value="F:serine hydrolase activity"/>
    <property type="evidence" value="ECO:0007669"/>
    <property type="project" value="TreeGrafter"/>
</dbReference>
<dbReference type="PANTHER" id="PTHR11610">
    <property type="entry name" value="LIPASE"/>
    <property type="match status" value="1"/>
</dbReference>
<proteinExistence type="inferred from homology"/>
<evidence type="ECO:0000259" key="6">
    <source>
        <dbReference type="Pfam" id="PF00151"/>
    </source>
</evidence>
<evidence type="ECO:0000256" key="5">
    <source>
        <dbReference type="SAM" id="SignalP"/>
    </source>
</evidence>